<dbReference type="OrthoDB" id="10047996at2759"/>
<feature type="signal peptide" evidence="7">
    <location>
        <begin position="1"/>
        <end position="25"/>
    </location>
</feature>
<evidence type="ECO:0000256" key="6">
    <source>
        <dbReference type="ARBA" id="ARBA00029445"/>
    </source>
</evidence>
<name>A0A8K1G227_9PASS</name>
<dbReference type="PANTHER" id="PTHR15819">
    <property type="entry name" value="TRANSMEMBRANE PROTEIN FAM155"/>
    <property type="match status" value="1"/>
</dbReference>
<evidence type="ECO:0000313" key="9">
    <source>
        <dbReference type="Proteomes" id="UP000796761"/>
    </source>
</evidence>
<proteinExistence type="inferred from homology"/>
<dbReference type="GO" id="GO:0005886">
    <property type="term" value="C:plasma membrane"/>
    <property type="evidence" value="ECO:0007669"/>
    <property type="project" value="TreeGrafter"/>
</dbReference>
<sequence>MVGTRAHFFCSLICSVLLTLPPASFLPAGLLENQLPHEEAKCCVVQWGSCKQPPDSNEDSSPKSTPSELLHFHCHDPHLYHQRQNHYHLYQHLYHHHHQYHQPRSLSLLPVSAGSHLGSSRIRLCVLVLILLHIMLSFSNAHGSTRGLSLEAPSILEESLVRDE</sequence>
<evidence type="ECO:0000313" key="8">
    <source>
        <dbReference type="EMBL" id="TRZ10283.1"/>
    </source>
</evidence>
<dbReference type="GO" id="GO:0098703">
    <property type="term" value="P:calcium ion import across plasma membrane"/>
    <property type="evidence" value="ECO:0007669"/>
    <property type="project" value="TreeGrafter"/>
</dbReference>
<dbReference type="GO" id="GO:0015275">
    <property type="term" value="F:stretch-activated, monoatomic cation-selective, calcium channel activity"/>
    <property type="evidence" value="ECO:0007669"/>
    <property type="project" value="TreeGrafter"/>
</dbReference>
<keyword evidence="2" id="KW-0812">Transmembrane</keyword>
<evidence type="ECO:0000256" key="5">
    <source>
        <dbReference type="ARBA" id="ARBA00023180"/>
    </source>
</evidence>
<comment type="subcellular location">
    <subcellularLocation>
        <location evidence="1">Membrane</location>
        <topology evidence="1">Multi-pass membrane protein</topology>
    </subcellularLocation>
</comment>
<evidence type="ECO:0000256" key="7">
    <source>
        <dbReference type="SAM" id="SignalP"/>
    </source>
</evidence>
<dbReference type="PANTHER" id="PTHR15819:SF8">
    <property type="entry name" value="NALCN CHANNEL AUXILIARY FACTOR 2"/>
    <property type="match status" value="1"/>
</dbReference>
<evidence type="ECO:0000256" key="3">
    <source>
        <dbReference type="ARBA" id="ARBA00022989"/>
    </source>
</evidence>
<dbReference type="InterPro" id="IPR055288">
    <property type="entry name" value="NALCN_aux_factor_1/2"/>
</dbReference>
<dbReference type="AlphaFoldDB" id="A0A8K1G227"/>
<protein>
    <submittedName>
        <fullName evidence="8">Uncharacterized protein</fullName>
    </submittedName>
</protein>
<evidence type="ECO:0000256" key="2">
    <source>
        <dbReference type="ARBA" id="ARBA00022692"/>
    </source>
</evidence>
<keyword evidence="5" id="KW-0325">Glycoprotein</keyword>
<keyword evidence="3" id="KW-1133">Transmembrane helix</keyword>
<evidence type="ECO:0000256" key="4">
    <source>
        <dbReference type="ARBA" id="ARBA00023136"/>
    </source>
</evidence>
<evidence type="ECO:0000256" key="1">
    <source>
        <dbReference type="ARBA" id="ARBA00004141"/>
    </source>
</evidence>
<dbReference type="Proteomes" id="UP000796761">
    <property type="component" value="Unassembled WGS sequence"/>
</dbReference>
<accession>A0A8K1G227</accession>
<dbReference type="EMBL" id="SWJQ01000888">
    <property type="protein sequence ID" value="TRZ10283.1"/>
    <property type="molecule type" value="Genomic_DNA"/>
</dbReference>
<keyword evidence="9" id="KW-1185">Reference proteome</keyword>
<gene>
    <name evidence="8" type="ORF">HGM15179_016822</name>
</gene>
<keyword evidence="4" id="KW-0472">Membrane</keyword>
<keyword evidence="7" id="KW-0732">Signal</keyword>
<comment type="similarity">
    <text evidence="6">Belongs to the NALF family.</text>
</comment>
<reference evidence="8" key="1">
    <citation type="submission" date="2019-04" db="EMBL/GenBank/DDBJ databases">
        <title>Genome assembly of Zosterops borbonicus 15179.</title>
        <authorList>
            <person name="Leroy T."/>
            <person name="Anselmetti Y."/>
            <person name="Tilak M.-K."/>
            <person name="Nabholz B."/>
        </authorList>
    </citation>
    <scope>NUCLEOTIDE SEQUENCE</scope>
    <source>
        <strain evidence="8">HGM_15179</strain>
        <tissue evidence="8">Muscle</tissue>
    </source>
</reference>
<feature type="chain" id="PRO_5035418380" evidence="7">
    <location>
        <begin position="26"/>
        <end position="164"/>
    </location>
</feature>
<organism evidence="8 9">
    <name type="scientific">Zosterops borbonicus</name>
    <dbReference type="NCBI Taxonomy" id="364589"/>
    <lineage>
        <taxon>Eukaryota</taxon>
        <taxon>Metazoa</taxon>
        <taxon>Chordata</taxon>
        <taxon>Craniata</taxon>
        <taxon>Vertebrata</taxon>
        <taxon>Euteleostomi</taxon>
        <taxon>Archelosauria</taxon>
        <taxon>Archosauria</taxon>
        <taxon>Dinosauria</taxon>
        <taxon>Saurischia</taxon>
        <taxon>Theropoda</taxon>
        <taxon>Coelurosauria</taxon>
        <taxon>Aves</taxon>
        <taxon>Neognathae</taxon>
        <taxon>Neoaves</taxon>
        <taxon>Telluraves</taxon>
        <taxon>Australaves</taxon>
        <taxon>Passeriformes</taxon>
        <taxon>Sylvioidea</taxon>
        <taxon>Zosteropidae</taxon>
        <taxon>Zosterops</taxon>
    </lineage>
</organism>
<comment type="caution">
    <text evidence="8">The sequence shown here is derived from an EMBL/GenBank/DDBJ whole genome shotgun (WGS) entry which is preliminary data.</text>
</comment>